<dbReference type="SUPFAM" id="SSF55424">
    <property type="entry name" value="FAD/NAD-linked reductases, dimerisation (C-terminal) domain"/>
    <property type="match status" value="1"/>
</dbReference>
<reference evidence="7 8" key="1">
    <citation type="submission" date="2020-04" db="EMBL/GenBank/DDBJ databases">
        <title>Ramlibacter sp. G-1-2-2 isolated from soil.</title>
        <authorList>
            <person name="Dahal R.H."/>
        </authorList>
    </citation>
    <scope>NUCLEOTIDE SEQUENCE [LARGE SCALE GENOMIC DNA]</scope>
    <source>
        <strain evidence="7 8">G-1-2-2</strain>
    </source>
</reference>
<dbReference type="InterPro" id="IPR036188">
    <property type="entry name" value="FAD/NAD-bd_sf"/>
</dbReference>
<evidence type="ECO:0000313" key="7">
    <source>
        <dbReference type="EMBL" id="NML47861.1"/>
    </source>
</evidence>
<dbReference type="GO" id="GO:0005737">
    <property type="term" value="C:cytoplasm"/>
    <property type="evidence" value="ECO:0007669"/>
    <property type="project" value="TreeGrafter"/>
</dbReference>
<evidence type="ECO:0000259" key="5">
    <source>
        <dbReference type="Pfam" id="PF07992"/>
    </source>
</evidence>
<feature type="domain" description="Reductase C-terminal" evidence="6">
    <location>
        <begin position="319"/>
        <end position="397"/>
    </location>
</feature>
<feature type="domain" description="FAD/NAD(P)-binding" evidence="5">
    <location>
        <begin position="5"/>
        <end position="300"/>
    </location>
</feature>
<dbReference type="PANTHER" id="PTHR43557:SF2">
    <property type="entry name" value="RIESKE DOMAIN-CONTAINING PROTEIN-RELATED"/>
    <property type="match status" value="1"/>
</dbReference>
<keyword evidence="3" id="KW-0274">FAD</keyword>
<comment type="caution">
    <text evidence="7">The sequence shown here is derived from an EMBL/GenBank/DDBJ whole genome shotgun (WGS) entry which is preliminary data.</text>
</comment>
<keyword evidence="2" id="KW-0285">Flavoprotein</keyword>
<dbReference type="EMBL" id="JABBFX010000003">
    <property type="protein sequence ID" value="NML47861.1"/>
    <property type="molecule type" value="Genomic_DNA"/>
</dbReference>
<evidence type="ECO:0000256" key="3">
    <source>
        <dbReference type="ARBA" id="ARBA00022827"/>
    </source>
</evidence>
<proteinExistence type="predicted"/>
<dbReference type="Gene3D" id="3.50.50.60">
    <property type="entry name" value="FAD/NAD(P)-binding domain"/>
    <property type="match status" value="2"/>
</dbReference>
<organism evidence="7 8">
    <name type="scientific">Ramlibacter agri</name>
    <dbReference type="NCBI Taxonomy" id="2728837"/>
    <lineage>
        <taxon>Bacteria</taxon>
        <taxon>Pseudomonadati</taxon>
        <taxon>Pseudomonadota</taxon>
        <taxon>Betaproteobacteria</taxon>
        <taxon>Burkholderiales</taxon>
        <taxon>Comamonadaceae</taxon>
        <taxon>Ramlibacter</taxon>
    </lineage>
</organism>
<name>A0A848HEU2_9BURK</name>
<evidence type="ECO:0000256" key="1">
    <source>
        <dbReference type="ARBA" id="ARBA00001974"/>
    </source>
</evidence>
<evidence type="ECO:0000256" key="4">
    <source>
        <dbReference type="ARBA" id="ARBA00023002"/>
    </source>
</evidence>
<dbReference type="SUPFAM" id="SSF51905">
    <property type="entry name" value="FAD/NAD(P)-binding domain"/>
    <property type="match status" value="2"/>
</dbReference>
<dbReference type="PANTHER" id="PTHR43557">
    <property type="entry name" value="APOPTOSIS-INDUCING FACTOR 1"/>
    <property type="match status" value="1"/>
</dbReference>
<dbReference type="Pfam" id="PF14759">
    <property type="entry name" value="Reductase_C"/>
    <property type="match status" value="1"/>
</dbReference>
<dbReference type="InterPro" id="IPR023753">
    <property type="entry name" value="FAD/NAD-binding_dom"/>
</dbReference>
<keyword evidence="4" id="KW-0560">Oxidoreductase</keyword>
<dbReference type="GO" id="GO:0016651">
    <property type="term" value="F:oxidoreductase activity, acting on NAD(P)H"/>
    <property type="evidence" value="ECO:0007669"/>
    <property type="project" value="TreeGrafter"/>
</dbReference>
<sequence>MTPLLVVAGGGHAGWRAAQAARAADPALRIVIAGEEPHLPYERPPLSKDALLDPQAAGAALATAQSCEQLGIEVRPGAAVTKVRRDACSVELADGSVLAYDRLVLATGSRPRRLPAAVDPQGIAMYLRTREDAAAIAARLGAARSIAVLGAGFIGLEVAAVARQRGLEVTVIERDARVAGRALPPACAQRLEDLHRANGVRFLFGAQLAAILPAAGGAASLDTDRGRIEADVVVAGIGVLPNVELAAAAGLAVDNGILVDAAGQTSDARIWAAGEVTRHPVRGESAGLRLESWQVAEQQARCAGASAAGARSEHAAWPWFWSDQYGLNLQCLGSTPAAADVVVRKGARGEETHFFLGAGRVLRGAIAFNAARDIGAARRLMDQGVPLDAAALADPAAVWQRWAA</sequence>
<dbReference type="Proteomes" id="UP000541185">
    <property type="component" value="Unassembled WGS sequence"/>
</dbReference>
<dbReference type="InterPro" id="IPR016156">
    <property type="entry name" value="FAD/NAD-linked_Rdtase_dimer_sf"/>
</dbReference>
<dbReference type="InterPro" id="IPR050446">
    <property type="entry name" value="FAD-oxidoreductase/Apoptosis"/>
</dbReference>
<keyword evidence="8" id="KW-1185">Reference proteome</keyword>
<dbReference type="PRINTS" id="PR00411">
    <property type="entry name" value="PNDRDTASEI"/>
</dbReference>
<evidence type="ECO:0000259" key="6">
    <source>
        <dbReference type="Pfam" id="PF14759"/>
    </source>
</evidence>
<dbReference type="RefSeq" id="WP_169422118.1">
    <property type="nucleotide sequence ID" value="NZ_JABBFX010000003.1"/>
</dbReference>
<dbReference type="Gene3D" id="3.30.390.30">
    <property type="match status" value="1"/>
</dbReference>
<dbReference type="PRINTS" id="PR00368">
    <property type="entry name" value="FADPNR"/>
</dbReference>
<dbReference type="Pfam" id="PF07992">
    <property type="entry name" value="Pyr_redox_2"/>
    <property type="match status" value="1"/>
</dbReference>
<accession>A0A848HEU2</accession>
<dbReference type="AlphaFoldDB" id="A0A848HEU2"/>
<dbReference type="InterPro" id="IPR028202">
    <property type="entry name" value="Reductase_C"/>
</dbReference>
<protein>
    <submittedName>
        <fullName evidence="7">FAD-dependent oxidoreductase</fullName>
    </submittedName>
</protein>
<comment type="cofactor">
    <cofactor evidence="1">
        <name>FAD</name>
        <dbReference type="ChEBI" id="CHEBI:57692"/>
    </cofactor>
</comment>
<evidence type="ECO:0000313" key="8">
    <source>
        <dbReference type="Proteomes" id="UP000541185"/>
    </source>
</evidence>
<evidence type="ECO:0000256" key="2">
    <source>
        <dbReference type="ARBA" id="ARBA00022630"/>
    </source>
</evidence>
<gene>
    <name evidence="7" type="ORF">HHL11_29195</name>
</gene>